<evidence type="ECO:0000313" key="2">
    <source>
        <dbReference type="Proteomes" id="UP001164250"/>
    </source>
</evidence>
<name>A0ACC1BNY5_9ROSI</name>
<gene>
    <name evidence="1" type="ORF">Patl1_06474</name>
</gene>
<keyword evidence="2" id="KW-1185">Reference proteome</keyword>
<evidence type="ECO:0000313" key="1">
    <source>
        <dbReference type="EMBL" id="KAJ0100789.1"/>
    </source>
</evidence>
<organism evidence="1 2">
    <name type="scientific">Pistacia atlantica</name>
    <dbReference type="NCBI Taxonomy" id="434234"/>
    <lineage>
        <taxon>Eukaryota</taxon>
        <taxon>Viridiplantae</taxon>
        <taxon>Streptophyta</taxon>
        <taxon>Embryophyta</taxon>
        <taxon>Tracheophyta</taxon>
        <taxon>Spermatophyta</taxon>
        <taxon>Magnoliopsida</taxon>
        <taxon>eudicotyledons</taxon>
        <taxon>Gunneridae</taxon>
        <taxon>Pentapetalae</taxon>
        <taxon>rosids</taxon>
        <taxon>malvids</taxon>
        <taxon>Sapindales</taxon>
        <taxon>Anacardiaceae</taxon>
        <taxon>Pistacia</taxon>
    </lineage>
</organism>
<dbReference type="EMBL" id="CM047899">
    <property type="protein sequence ID" value="KAJ0100789.1"/>
    <property type="molecule type" value="Genomic_DNA"/>
</dbReference>
<reference evidence="2" key="1">
    <citation type="journal article" date="2023" name="G3 (Bethesda)">
        <title>Genome assembly and association tests identify interacting loci associated with vigor, precocity, and sex in interspecific pistachio rootstocks.</title>
        <authorList>
            <person name="Palmer W."/>
            <person name="Jacygrad E."/>
            <person name="Sagayaradj S."/>
            <person name="Cavanaugh K."/>
            <person name="Han R."/>
            <person name="Bertier L."/>
            <person name="Beede B."/>
            <person name="Kafkas S."/>
            <person name="Golino D."/>
            <person name="Preece J."/>
            <person name="Michelmore R."/>
        </authorList>
    </citation>
    <scope>NUCLEOTIDE SEQUENCE [LARGE SCALE GENOMIC DNA]</scope>
</reference>
<proteinExistence type="predicted"/>
<dbReference type="Proteomes" id="UP001164250">
    <property type="component" value="Chromosome 3"/>
</dbReference>
<accession>A0ACC1BNY5</accession>
<comment type="caution">
    <text evidence="1">The sequence shown here is derived from an EMBL/GenBank/DDBJ whole genome shotgun (WGS) entry which is preliminary data.</text>
</comment>
<protein>
    <submittedName>
        <fullName evidence="1">Uncharacterized protein</fullName>
    </submittedName>
</protein>
<sequence>MGDRPDGEFSASLFHASVLQEFLGSGAEEHLLHSYHRSFNGFLARLTQDEAQRLKAMEGVVSVFPNGKKQLHTTRSWDFMGFSQNVTRATTTESGIIIGMLDSGIWPESESFNDTNFGPPPKKWKGTCQTSSNFTCNNKIIGAKYYRANGTFGAEDFKSPRDSERHGTYTSSTAAGGVVSKANQFGLGLGTARGGVPSARIAMYKICWSNGCDDANILAAFDDAIADGVDIISVSVEAVNVKPWSLSVAGSTIDRKFVAKVNLGNGHVYEGISINTLDLKGKMFPLIYGGDAPDRETISSEISYAKICLEDSLNKTLVRRKMVLCDELGTGNGPAKAGAAGCIMQGTVSQDAAFSYPLPAS</sequence>